<feature type="compositionally biased region" description="Basic and acidic residues" evidence="1">
    <location>
        <begin position="123"/>
        <end position="133"/>
    </location>
</feature>
<evidence type="ECO:0008006" key="4">
    <source>
        <dbReference type="Google" id="ProtNLM"/>
    </source>
</evidence>
<name>A0AAV5UIY6_9BILA</name>
<feature type="non-terminal residue" evidence="2">
    <location>
        <position position="1"/>
    </location>
</feature>
<accession>A0AAV5UIY6</accession>
<feature type="compositionally biased region" description="Polar residues" evidence="1">
    <location>
        <begin position="171"/>
        <end position="192"/>
    </location>
</feature>
<dbReference type="EMBL" id="BTSX01000006">
    <property type="protein sequence ID" value="GMT06441.1"/>
    <property type="molecule type" value="Genomic_DNA"/>
</dbReference>
<dbReference type="Proteomes" id="UP001432027">
    <property type="component" value="Unassembled WGS sequence"/>
</dbReference>
<feature type="compositionally biased region" description="Basic and acidic residues" evidence="1">
    <location>
        <begin position="197"/>
        <end position="208"/>
    </location>
</feature>
<evidence type="ECO:0000313" key="2">
    <source>
        <dbReference type="EMBL" id="GMT06441.1"/>
    </source>
</evidence>
<proteinExistence type="predicted"/>
<evidence type="ECO:0000256" key="1">
    <source>
        <dbReference type="SAM" id="MobiDB-lite"/>
    </source>
</evidence>
<protein>
    <recommendedName>
        <fullName evidence="4">Myb/SANT-like transcription factor</fullName>
    </recommendedName>
</protein>
<organism evidence="2 3">
    <name type="scientific">Pristionchus entomophagus</name>
    <dbReference type="NCBI Taxonomy" id="358040"/>
    <lineage>
        <taxon>Eukaryota</taxon>
        <taxon>Metazoa</taxon>
        <taxon>Ecdysozoa</taxon>
        <taxon>Nematoda</taxon>
        <taxon>Chromadorea</taxon>
        <taxon>Rhabditida</taxon>
        <taxon>Rhabditina</taxon>
        <taxon>Diplogasteromorpha</taxon>
        <taxon>Diplogasteroidea</taxon>
        <taxon>Neodiplogasteridae</taxon>
        <taxon>Pristionchus</taxon>
    </lineage>
</organism>
<gene>
    <name evidence="2" type="ORF">PENTCL1PPCAC_28615</name>
</gene>
<evidence type="ECO:0000313" key="3">
    <source>
        <dbReference type="Proteomes" id="UP001432027"/>
    </source>
</evidence>
<dbReference type="AlphaFoldDB" id="A0AAV5UIY6"/>
<comment type="caution">
    <text evidence="2">The sequence shown here is derived from an EMBL/GenBank/DDBJ whole genome shotgun (WGS) entry which is preliminary data.</text>
</comment>
<feature type="region of interest" description="Disordered" evidence="1">
    <location>
        <begin position="113"/>
        <end position="133"/>
    </location>
</feature>
<keyword evidence="3" id="KW-1185">Reference proteome</keyword>
<sequence>LSLSPSQMTSLSKGLPPRKAFDTVIDSRVTESGHSLEVLLRHCVTGDTEWKDIKKCRNYSRTMFHDYFKTQTGQKEVLYKEWRKNVNKKRREAFAMAKNGLEKPERPVKLPKEIKEMPTPTPPKKEEPVFQTEDINRYVEDKVREVSSSLFEAERSRANTAHPTVQKAKADTTTGLLKNSTRNGTEPSNSGSDSDDERAHPGLLNKHDPLLNDAYYDYGRHGETRDVLDRGNNGNSGLASFSTAFSSFSSGGSYGSSYYDSGLSSELFIDRY</sequence>
<reference evidence="2" key="1">
    <citation type="submission" date="2023-10" db="EMBL/GenBank/DDBJ databases">
        <title>Genome assembly of Pristionchus species.</title>
        <authorList>
            <person name="Yoshida K."/>
            <person name="Sommer R.J."/>
        </authorList>
    </citation>
    <scope>NUCLEOTIDE SEQUENCE</scope>
    <source>
        <strain evidence="2">RS0144</strain>
    </source>
</reference>
<feature type="region of interest" description="Disordered" evidence="1">
    <location>
        <begin position="153"/>
        <end position="208"/>
    </location>
</feature>